<evidence type="ECO:0000256" key="1">
    <source>
        <dbReference type="SAM" id="MobiDB-lite"/>
    </source>
</evidence>
<gene>
    <name evidence="3" type="ORF">KH315_11700</name>
</gene>
<comment type="caution">
    <text evidence="3">The sequence shown here is derived from an EMBL/GenBank/DDBJ whole genome shotgun (WGS) entry which is preliminary data.</text>
</comment>
<dbReference type="AlphaFoldDB" id="A0A9E1GM29"/>
<dbReference type="EMBL" id="JAGZYH010000051">
    <property type="protein sequence ID" value="MBS6622808.1"/>
    <property type="molecule type" value="Genomic_DNA"/>
</dbReference>
<reference evidence="3" key="1">
    <citation type="submission" date="2021-02" db="EMBL/GenBank/DDBJ databases">
        <title>Infant gut strain persistence is associated with maternal origin, phylogeny, and functional potential including surface adhesion and iron acquisition.</title>
        <authorList>
            <person name="Lou Y.C."/>
        </authorList>
    </citation>
    <scope>NUCLEOTIDE SEQUENCE</scope>
    <source>
        <strain evidence="3">L2_039_000G1_dasL2_039_000G1_maxbin2.maxbin.077</strain>
    </source>
</reference>
<evidence type="ECO:0000313" key="4">
    <source>
        <dbReference type="Proteomes" id="UP000811365"/>
    </source>
</evidence>
<evidence type="ECO:0000256" key="2">
    <source>
        <dbReference type="SAM" id="Phobius"/>
    </source>
</evidence>
<feature type="region of interest" description="Disordered" evidence="1">
    <location>
        <begin position="126"/>
        <end position="168"/>
    </location>
</feature>
<accession>A0A9E1GM29</accession>
<dbReference type="Proteomes" id="UP000811365">
    <property type="component" value="Unassembled WGS sequence"/>
</dbReference>
<keyword evidence="2" id="KW-1133">Transmembrane helix</keyword>
<protein>
    <submittedName>
        <fullName evidence="3">Uncharacterized protein</fullName>
    </submittedName>
</protein>
<feature type="transmembrane region" description="Helical" evidence="2">
    <location>
        <begin position="30"/>
        <end position="47"/>
    </location>
</feature>
<organism evidence="3 4">
    <name type="scientific">Faecalibacterium prausnitzii</name>
    <dbReference type="NCBI Taxonomy" id="853"/>
    <lineage>
        <taxon>Bacteria</taxon>
        <taxon>Bacillati</taxon>
        <taxon>Bacillota</taxon>
        <taxon>Clostridia</taxon>
        <taxon>Eubacteriales</taxon>
        <taxon>Oscillospiraceae</taxon>
        <taxon>Faecalibacterium</taxon>
    </lineage>
</organism>
<keyword evidence="2" id="KW-0812">Transmembrane</keyword>
<proteinExistence type="predicted"/>
<dbReference type="RefSeq" id="WP_146746522.1">
    <property type="nucleotide sequence ID" value="NZ_JBMYGM010000001.1"/>
</dbReference>
<feature type="compositionally biased region" description="Polar residues" evidence="1">
    <location>
        <begin position="133"/>
        <end position="147"/>
    </location>
</feature>
<evidence type="ECO:0000313" key="3">
    <source>
        <dbReference type="EMBL" id="MBS6622808.1"/>
    </source>
</evidence>
<dbReference type="OrthoDB" id="1856250at2"/>
<name>A0A9E1GM29_9FIRM</name>
<sequence>MHVLKPCKNRAETVHLLPDKLKSTSSDNDLTALVWVAILLFLVLAASQADWKASDLILSITRRFVLEKSNTARYGLYGLVVVSFCQQENNIKRKEKQMMKRIFTLITSIVLATSLLAVPCFAAEPEDLPTPQPGVTETEQPDGSDQPENPDRPSIQPCDAMPGDGNLA</sequence>
<keyword evidence="2" id="KW-0472">Membrane</keyword>
<feature type="transmembrane region" description="Helical" evidence="2">
    <location>
        <begin position="102"/>
        <end position="124"/>
    </location>
</feature>